<protein>
    <submittedName>
        <fullName evidence="3">Amidohydrolase family protein</fullName>
    </submittedName>
</protein>
<reference evidence="3" key="1">
    <citation type="journal article" date="2023" name="Comput. Struct. Biotechnol. J.">
        <title>Discovery of a novel marine Bacteroidetes with a rich repertoire of carbohydrate-active enzymes.</title>
        <authorList>
            <person name="Chen B."/>
            <person name="Liu G."/>
            <person name="Chen Q."/>
            <person name="Wang H."/>
            <person name="Liu L."/>
            <person name="Tang K."/>
        </authorList>
    </citation>
    <scope>NUCLEOTIDE SEQUENCE</scope>
    <source>
        <strain evidence="3">TK19036</strain>
    </source>
</reference>
<dbReference type="AlphaFoldDB" id="A0AA49GR82"/>
<gene>
    <name evidence="3" type="ORF">K4G66_06930</name>
</gene>
<dbReference type="InterPro" id="IPR032466">
    <property type="entry name" value="Metal_Hydrolase"/>
</dbReference>
<dbReference type="EMBL" id="CP120682">
    <property type="protein sequence ID" value="WKN38434.1"/>
    <property type="molecule type" value="Genomic_DNA"/>
</dbReference>
<proteinExistence type="predicted"/>
<dbReference type="PANTHER" id="PTHR43135:SF3">
    <property type="entry name" value="ALPHA-D-RIBOSE 1-METHYLPHOSPHONATE 5-TRIPHOSPHATE DIPHOSPHATASE"/>
    <property type="match status" value="1"/>
</dbReference>
<dbReference type="SUPFAM" id="SSF51338">
    <property type="entry name" value="Composite domain of metallo-dependent hydrolases"/>
    <property type="match status" value="1"/>
</dbReference>
<dbReference type="SUPFAM" id="SSF51556">
    <property type="entry name" value="Metallo-dependent hydrolases"/>
    <property type="match status" value="1"/>
</dbReference>
<feature type="signal peptide" evidence="1">
    <location>
        <begin position="1"/>
        <end position="19"/>
    </location>
</feature>
<keyword evidence="1" id="KW-0732">Signal</keyword>
<reference evidence="3" key="2">
    <citation type="journal article" date="2024" name="Antonie Van Leeuwenhoek">
        <title>Roseihalotalea indica gen. nov., sp. nov., a halophilic Bacteroidetes from mesopelagic Southwest Indian Ocean with higher carbohydrate metabolic potential.</title>
        <authorList>
            <person name="Chen B."/>
            <person name="Zhang M."/>
            <person name="Lin D."/>
            <person name="Ye J."/>
            <person name="Tang K."/>
        </authorList>
    </citation>
    <scope>NUCLEOTIDE SEQUENCE</scope>
    <source>
        <strain evidence="3">TK19036</strain>
    </source>
</reference>
<name>A0AA49GR82_9BACT</name>
<sequence>MRYYITLFTVLVASLHGLAQVPSPGEPQSEPIILRGATVHIGNGEVIENAAVAFREGKIEMVAQEDVLENMDVAAYKQISVQGQHIYPGFILPNTTLGLKEIGAVRATVDDSEQGTLNPNVRAVISYNTDSEVIPTLRFNGILLAQATPQGGMIPGTSSVMQLDAWNWEDAVVQGDDAMHLNWPGRFRQDFDYATYTVKRVKNEEYDEQRRMLEELFADATAYHQVTDPQELNLKLEALVGLFEGTKALHIHTDGAKEIIESIRFAEDQGVKNIVLVGGGDALLVKDFLKNRNIPVIVANTHVLPNQADNPVLRPYELPYLLQEAGLMVGLGYERSMNASARNLPFVAGTAAAHGLEKEAAVQLITQNNAQILGISDRYGTLEEGKSATLFVSEGDALDMRTNILSYAFVDGREVTLPALQQRLYEKYKEKYEDENIAQEPAERNVGNE</sequence>
<dbReference type="PANTHER" id="PTHR43135">
    <property type="entry name" value="ALPHA-D-RIBOSE 1-METHYLPHOSPHONATE 5-TRIPHOSPHATE DIPHOSPHATASE"/>
    <property type="match status" value="1"/>
</dbReference>
<evidence type="ECO:0000313" key="3">
    <source>
        <dbReference type="EMBL" id="WKN38434.1"/>
    </source>
</evidence>
<accession>A0AA49GR82</accession>
<feature type="chain" id="PRO_5041261404" evidence="1">
    <location>
        <begin position="20"/>
        <end position="449"/>
    </location>
</feature>
<feature type="domain" description="Amidohydrolase-related" evidence="2">
    <location>
        <begin position="318"/>
        <end position="397"/>
    </location>
</feature>
<organism evidence="3">
    <name type="scientific">Roseihalotalea indica</name>
    <dbReference type="NCBI Taxonomy" id="2867963"/>
    <lineage>
        <taxon>Bacteria</taxon>
        <taxon>Pseudomonadati</taxon>
        <taxon>Bacteroidota</taxon>
        <taxon>Cytophagia</taxon>
        <taxon>Cytophagales</taxon>
        <taxon>Catalimonadaceae</taxon>
        <taxon>Roseihalotalea</taxon>
    </lineage>
</organism>
<dbReference type="InterPro" id="IPR011059">
    <property type="entry name" value="Metal-dep_hydrolase_composite"/>
</dbReference>
<evidence type="ECO:0000259" key="2">
    <source>
        <dbReference type="Pfam" id="PF01979"/>
    </source>
</evidence>
<dbReference type="InterPro" id="IPR006680">
    <property type="entry name" value="Amidohydro-rel"/>
</dbReference>
<dbReference type="InterPro" id="IPR051781">
    <property type="entry name" value="Metallo-dep_Hydrolase"/>
</dbReference>
<dbReference type="GO" id="GO:0016810">
    <property type="term" value="F:hydrolase activity, acting on carbon-nitrogen (but not peptide) bonds"/>
    <property type="evidence" value="ECO:0007669"/>
    <property type="project" value="InterPro"/>
</dbReference>
<dbReference type="Pfam" id="PF01979">
    <property type="entry name" value="Amidohydro_1"/>
    <property type="match status" value="1"/>
</dbReference>
<dbReference type="Gene3D" id="3.20.20.140">
    <property type="entry name" value="Metal-dependent hydrolases"/>
    <property type="match status" value="1"/>
</dbReference>
<evidence type="ECO:0000256" key="1">
    <source>
        <dbReference type="SAM" id="SignalP"/>
    </source>
</evidence>